<gene>
    <name evidence="6" type="ORF">CLV37_104191</name>
</gene>
<evidence type="ECO:0000256" key="3">
    <source>
        <dbReference type="ARBA" id="ARBA00022801"/>
    </source>
</evidence>
<dbReference type="InterPro" id="IPR045053">
    <property type="entry name" value="MAN-like"/>
</dbReference>
<organism evidence="6 7">
    <name type="scientific">Kineococcus rhizosphaerae</name>
    <dbReference type="NCBI Taxonomy" id="559628"/>
    <lineage>
        <taxon>Bacteria</taxon>
        <taxon>Bacillati</taxon>
        <taxon>Actinomycetota</taxon>
        <taxon>Actinomycetes</taxon>
        <taxon>Kineosporiales</taxon>
        <taxon>Kineosporiaceae</taxon>
        <taxon>Kineococcus</taxon>
    </lineage>
</organism>
<dbReference type="Proteomes" id="UP000238083">
    <property type="component" value="Unassembled WGS sequence"/>
</dbReference>
<dbReference type="GO" id="GO:0000272">
    <property type="term" value="P:polysaccharide catabolic process"/>
    <property type="evidence" value="ECO:0007669"/>
    <property type="project" value="InterPro"/>
</dbReference>
<keyword evidence="3 6" id="KW-0378">Hydrolase</keyword>
<name>A0A2T0R5D5_9ACTN</name>
<evidence type="ECO:0000313" key="7">
    <source>
        <dbReference type="Proteomes" id="UP000238083"/>
    </source>
</evidence>
<dbReference type="InterPro" id="IPR001547">
    <property type="entry name" value="Glyco_hydro_5"/>
</dbReference>
<dbReference type="EMBL" id="PVZF01000004">
    <property type="protein sequence ID" value="PRY15978.1"/>
    <property type="molecule type" value="Genomic_DNA"/>
</dbReference>
<proteinExistence type="predicted"/>
<accession>A0A2T0R5D5</accession>
<comment type="caution">
    <text evidence="6">The sequence shown here is derived from an EMBL/GenBank/DDBJ whole genome shotgun (WGS) entry which is preliminary data.</text>
</comment>
<dbReference type="Pfam" id="PF26410">
    <property type="entry name" value="GH5_mannosidase"/>
    <property type="match status" value="1"/>
</dbReference>
<comment type="catalytic activity">
    <reaction evidence="1">
        <text>Random hydrolysis of (1-&gt;4)-beta-D-mannosidic linkages in mannans, galactomannans and glucomannans.</text>
        <dbReference type="EC" id="3.2.1.78"/>
    </reaction>
</comment>
<evidence type="ECO:0000313" key="6">
    <source>
        <dbReference type="EMBL" id="PRY15978.1"/>
    </source>
</evidence>
<dbReference type="SUPFAM" id="SSF51445">
    <property type="entry name" value="(Trans)glycosidases"/>
    <property type="match status" value="1"/>
</dbReference>
<evidence type="ECO:0000256" key="4">
    <source>
        <dbReference type="ARBA" id="ARBA00023295"/>
    </source>
</evidence>
<sequence length="351" mass="37765">MQRDGREFTVDGEPFRFVGFNLYDAAASDRYSCRPASRIPPEDLQAQFRWLHDEAGVTVIRFWAYQTYTASGRDFSAVDAVLAAARATGIRVIPVLEDGPGDCSTGEPGVPLSEADQGAWFTQGYREPYGSARLSFREYAEVMARHYRDEPTIVAWMLVNEAETTARDERGRSVLVSFAGDVAGLVHSVDPNHLVTLGTQGNGAPGASGADLREVYNQSDLDFVEVHDWARYGSDTEAMPGAGSDGTLPAVDSSTCRSRTAPVACSFAIAEELGKPIVVGEAGISADDAGGRGRRAELLRAKAEAAFAAGASGYLVWHYSTAETDGYDVVRADRDPLFDVTARLARGFAGE</sequence>
<dbReference type="Gene3D" id="3.20.20.80">
    <property type="entry name" value="Glycosidases"/>
    <property type="match status" value="1"/>
</dbReference>
<dbReference type="InterPro" id="IPR017853">
    <property type="entry name" value="GH"/>
</dbReference>
<dbReference type="PANTHER" id="PTHR31451">
    <property type="match status" value="1"/>
</dbReference>
<dbReference type="AlphaFoldDB" id="A0A2T0R5D5"/>
<keyword evidence="7" id="KW-1185">Reference proteome</keyword>
<evidence type="ECO:0000256" key="2">
    <source>
        <dbReference type="ARBA" id="ARBA00012706"/>
    </source>
</evidence>
<keyword evidence="4" id="KW-0326">Glycosidase</keyword>
<reference evidence="6 7" key="1">
    <citation type="submission" date="2018-03" db="EMBL/GenBank/DDBJ databases">
        <title>Genomic Encyclopedia of Archaeal and Bacterial Type Strains, Phase II (KMG-II): from individual species to whole genera.</title>
        <authorList>
            <person name="Goeker M."/>
        </authorList>
    </citation>
    <scope>NUCLEOTIDE SEQUENCE [LARGE SCALE GENOMIC DNA]</scope>
    <source>
        <strain evidence="6 7">DSM 19711</strain>
    </source>
</reference>
<evidence type="ECO:0000259" key="5">
    <source>
        <dbReference type="Pfam" id="PF26410"/>
    </source>
</evidence>
<feature type="domain" description="Glycoside hydrolase family 5" evidence="5">
    <location>
        <begin position="141"/>
        <end position="288"/>
    </location>
</feature>
<protein>
    <recommendedName>
        <fullName evidence="2">mannan endo-1,4-beta-mannosidase</fullName>
        <ecNumber evidence="2">3.2.1.78</ecNumber>
    </recommendedName>
</protein>
<dbReference type="GO" id="GO:0004553">
    <property type="term" value="F:hydrolase activity, hydrolyzing O-glycosyl compounds"/>
    <property type="evidence" value="ECO:0007669"/>
    <property type="project" value="InterPro"/>
</dbReference>
<evidence type="ECO:0000256" key="1">
    <source>
        <dbReference type="ARBA" id="ARBA00001678"/>
    </source>
</evidence>
<dbReference type="EC" id="3.2.1.78" evidence="2"/>